<dbReference type="InterPro" id="IPR050763">
    <property type="entry name" value="ABC_transporter_ATP-binding"/>
</dbReference>
<organism evidence="7 8">
    <name type="scientific">Sphaerisporangium rufum</name>
    <dbReference type="NCBI Taxonomy" id="1381558"/>
    <lineage>
        <taxon>Bacteria</taxon>
        <taxon>Bacillati</taxon>
        <taxon>Actinomycetota</taxon>
        <taxon>Actinomycetes</taxon>
        <taxon>Streptosporangiales</taxon>
        <taxon>Streptosporangiaceae</taxon>
        <taxon>Sphaerisporangium</taxon>
    </lineage>
</organism>
<dbReference type="InterPro" id="IPR025302">
    <property type="entry name" value="DrrA1/2-like_C"/>
</dbReference>
<keyword evidence="4 7" id="KW-0067">ATP-binding</keyword>
<accession>A0A919R5X0</accession>
<evidence type="ECO:0000256" key="5">
    <source>
        <dbReference type="ARBA" id="ARBA00023251"/>
    </source>
</evidence>
<evidence type="ECO:0000256" key="4">
    <source>
        <dbReference type="ARBA" id="ARBA00022840"/>
    </source>
</evidence>
<comment type="caution">
    <text evidence="7">The sequence shown here is derived from an EMBL/GenBank/DDBJ whole genome shotgun (WGS) entry which is preliminary data.</text>
</comment>
<dbReference type="AlphaFoldDB" id="A0A919R5X0"/>
<dbReference type="PANTHER" id="PTHR42711:SF17">
    <property type="entry name" value="ABC TRANSPORTER ATP-BINDING PROTEIN"/>
    <property type="match status" value="1"/>
</dbReference>
<dbReference type="Gene3D" id="3.40.50.300">
    <property type="entry name" value="P-loop containing nucleotide triphosphate hydrolases"/>
    <property type="match status" value="1"/>
</dbReference>
<comment type="subcellular location">
    <subcellularLocation>
        <location evidence="1">Cell membrane</location>
        <topology evidence="1">Peripheral membrane protein</topology>
    </subcellularLocation>
</comment>
<name>A0A919R5X0_9ACTN</name>
<sequence>MSSEAVSLTELTKTYGTVRAVHGLNLDIPSGQTVALLGPNGAGKSTTIGMMLGLVEPDSGRAAIFGGPAEQALRDGRMGAMPQEGGLPSRVTVQELLRFVAGTYRAPLPLEDVLAAARLTGEAGRRVDRLSGGQAQRVRFALALVGDPDLLILDEPTAALDVEARRRFWEGMRRFAARGKTVLFSTHYLEEADEHADRIVVVDRGRVVADGTSREIKRVAALTTVSLTVSGDSTTWLRELPGVTSVELRGGRAHLRCTDSDATVAAIAAAGAIRDLEVAPADLEDAFVALTAGSAATPALEGTSL</sequence>
<evidence type="ECO:0000313" key="8">
    <source>
        <dbReference type="Proteomes" id="UP000655287"/>
    </source>
</evidence>
<dbReference type="GO" id="GO:0016887">
    <property type="term" value="F:ATP hydrolysis activity"/>
    <property type="evidence" value="ECO:0007669"/>
    <property type="project" value="InterPro"/>
</dbReference>
<dbReference type="EMBL" id="BOOU01000053">
    <property type="protein sequence ID" value="GII78880.1"/>
    <property type="molecule type" value="Genomic_DNA"/>
</dbReference>
<dbReference type="PANTHER" id="PTHR42711">
    <property type="entry name" value="ABC TRANSPORTER ATP-BINDING PROTEIN"/>
    <property type="match status" value="1"/>
</dbReference>
<protein>
    <submittedName>
        <fullName evidence="7">ABC transporter ATP-binding protein</fullName>
    </submittedName>
</protein>
<feature type="domain" description="ABC transporter" evidence="6">
    <location>
        <begin position="6"/>
        <end position="229"/>
    </location>
</feature>
<keyword evidence="8" id="KW-1185">Reference proteome</keyword>
<dbReference type="InterPro" id="IPR003439">
    <property type="entry name" value="ABC_transporter-like_ATP-bd"/>
</dbReference>
<evidence type="ECO:0000256" key="1">
    <source>
        <dbReference type="ARBA" id="ARBA00004202"/>
    </source>
</evidence>
<dbReference type="Pfam" id="PF00005">
    <property type="entry name" value="ABC_tran"/>
    <property type="match status" value="1"/>
</dbReference>
<proteinExistence type="predicted"/>
<dbReference type="InterPro" id="IPR017871">
    <property type="entry name" value="ABC_transporter-like_CS"/>
</dbReference>
<evidence type="ECO:0000313" key="7">
    <source>
        <dbReference type="EMBL" id="GII78880.1"/>
    </source>
</evidence>
<dbReference type="GO" id="GO:0005524">
    <property type="term" value="F:ATP binding"/>
    <property type="evidence" value="ECO:0007669"/>
    <property type="project" value="UniProtKB-KW"/>
</dbReference>
<keyword evidence="2" id="KW-0813">Transport</keyword>
<dbReference type="SMART" id="SM00382">
    <property type="entry name" value="AAA"/>
    <property type="match status" value="1"/>
</dbReference>
<dbReference type="GO" id="GO:0046677">
    <property type="term" value="P:response to antibiotic"/>
    <property type="evidence" value="ECO:0007669"/>
    <property type="project" value="UniProtKB-KW"/>
</dbReference>
<dbReference type="RefSeq" id="WP_203988309.1">
    <property type="nucleotide sequence ID" value="NZ_BOOU01000053.1"/>
</dbReference>
<dbReference type="Proteomes" id="UP000655287">
    <property type="component" value="Unassembled WGS sequence"/>
</dbReference>
<dbReference type="CDD" id="cd03230">
    <property type="entry name" value="ABC_DR_subfamily_A"/>
    <property type="match status" value="1"/>
</dbReference>
<keyword evidence="3" id="KW-0547">Nucleotide-binding</keyword>
<dbReference type="InterPro" id="IPR003593">
    <property type="entry name" value="AAA+_ATPase"/>
</dbReference>
<dbReference type="InterPro" id="IPR027417">
    <property type="entry name" value="P-loop_NTPase"/>
</dbReference>
<dbReference type="Pfam" id="PF13732">
    <property type="entry name" value="DrrA1-3_C"/>
    <property type="match status" value="1"/>
</dbReference>
<dbReference type="GO" id="GO:0005886">
    <property type="term" value="C:plasma membrane"/>
    <property type="evidence" value="ECO:0007669"/>
    <property type="project" value="UniProtKB-SubCell"/>
</dbReference>
<dbReference type="SUPFAM" id="SSF52540">
    <property type="entry name" value="P-loop containing nucleoside triphosphate hydrolases"/>
    <property type="match status" value="1"/>
</dbReference>
<keyword evidence="5" id="KW-0046">Antibiotic resistance</keyword>
<evidence type="ECO:0000259" key="6">
    <source>
        <dbReference type="PROSITE" id="PS50893"/>
    </source>
</evidence>
<dbReference type="PROSITE" id="PS50893">
    <property type="entry name" value="ABC_TRANSPORTER_2"/>
    <property type="match status" value="1"/>
</dbReference>
<dbReference type="PROSITE" id="PS00211">
    <property type="entry name" value="ABC_TRANSPORTER_1"/>
    <property type="match status" value="1"/>
</dbReference>
<evidence type="ECO:0000256" key="2">
    <source>
        <dbReference type="ARBA" id="ARBA00022448"/>
    </source>
</evidence>
<evidence type="ECO:0000256" key="3">
    <source>
        <dbReference type="ARBA" id="ARBA00022741"/>
    </source>
</evidence>
<gene>
    <name evidence="7" type="ORF">Sru01_38620</name>
</gene>
<reference evidence="7" key="1">
    <citation type="submission" date="2021-01" db="EMBL/GenBank/DDBJ databases">
        <title>Whole genome shotgun sequence of Sphaerisporangium rufum NBRC 109079.</title>
        <authorList>
            <person name="Komaki H."/>
            <person name="Tamura T."/>
        </authorList>
    </citation>
    <scope>NUCLEOTIDE SEQUENCE</scope>
    <source>
        <strain evidence="7">NBRC 109079</strain>
    </source>
</reference>